<proteinExistence type="predicted"/>
<dbReference type="EMBL" id="JBHTNU010000024">
    <property type="protein sequence ID" value="MFD1428451.1"/>
    <property type="molecule type" value="Genomic_DNA"/>
</dbReference>
<dbReference type="InterPro" id="IPR027417">
    <property type="entry name" value="P-loop_NTPase"/>
</dbReference>
<dbReference type="CDD" id="cd01983">
    <property type="entry name" value="SIMIBI"/>
    <property type="match status" value="1"/>
</dbReference>
<dbReference type="SUPFAM" id="SSF52540">
    <property type="entry name" value="P-loop containing nucleoside triphosphate hydrolases"/>
    <property type="match status" value="1"/>
</dbReference>
<name>A0ABW4CEB9_9BACL</name>
<dbReference type="PANTHER" id="PTHR37816:SF3">
    <property type="entry name" value="MODULATES DNA TOPOLOGY"/>
    <property type="match status" value="1"/>
</dbReference>
<gene>
    <name evidence="1" type="ORF">ACFQ4Y_16245</name>
</gene>
<reference evidence="2" key="1">
    <citation type="journal article" date="2019" name="Int. J. Syst. Evol. Microbiol.">
        <title>The Global Catalogue of Microorganisms (GCM) 10K type strain sequencing project: providing services to taxonomists for standard genome sequencing and annotation.</title>
        <authorList>
            <consortium name="The Broad Institute Genomics Platform"/>
            <consortium name="The Broad Institute Genome Sequencing Center for Infectious Disease"/>
            <person name="Wu L."/>
            <person name="Ma J."/>
        </authorList>
    </citation>
    <scope>NUCLEOTIDE SEQUENCE [LARGE SCALE GENOMIC DNA]</scope>
    <source>
        <strain evidence="2">S1</strain>
    </source>
</reference>
<dbReference type="PANTHER" id="PTHR37816">
    <property type="entry name" value="YALI0E33011P"/>
    <property type="match status" value="1"/>
</dbReference>
<sequence>MKRIMVTGVSPGVGKSTFARRLGEILHISVYHLDTLYWKPGWVETSIGEFSKSQQEIVHRERWIMEGNYSSTMEIRAEQADTIIYLELPLWICLFRVFKRWLTYRGRTRPDLGEGCKEKIDWHFIQFIYTTYDSRRKKMAERFRKFQAADAKKEIILLKSKQEIHSFLENLELREEGNPTSR</sequence>
<accession>A0ABW4CEB9</accession>
<organism evidence="1 2">
    <name type="scientific">Kroppenstedtia sanguinis</name>
    <dbReference type="NCBI Taxonomy" id="1380684"/>
    <lineage>
        <taxon>Bacteria</taxon>
        <taxon>Bacillati</taxon>
        <taxon>Bacillota</taxon>
        <taxon>Bacilli</taxon>
        <taxon>Bacillales</taxon>
        <taxon>Thermoactinomycetaceae</taxon>
        <taxon>Kroppenstedtia</taxon>
    </lineage>
</organism>
<comment type="caution">
    <text evidence="1">The sequence shown here is derived from an EMBL/GenBank/DDBJ whole genome shotgun (WGS) entry which is preliminary data.</text>
</comment>
<dbReference type="Proteomes" id="UP001597282">
    <property type="component" value="Unassembled WGS sequence"/>
</dbReference>
<protein>
    <submittedName>
        <fullName evidence="1">Topology modulation protein</fullName>
    </submittedName>
</protein>
<keyword evidence="2" id="KW-1185">Reference proteome</keyword>
<dbReference type="InterPro" id="IPR052922">
    <property type="entry name" value="Cytidylate_Kinase-2"/>
</dbReference>
<dbReference type="Gene3D" id="3.40.50.300">
    <property type="entry name" value="P-loop containing nucleotide triphosphate hydrolases"/>
    <property type="match status" value="1"/>
</dbReference>
<evidence type="ECO:0000313" key="2">
    <source>
        <dbReference type="Proteomes" id="UP001597282"/>
    </source>
</evidence>
<dbReference type="RefSeq" id="WP_380167368.1">
    <property type="nucleotide sequence ID" value="NZ_JBHTNU010000024.1"/>
</dbReference>
<evidence type="ECO:0000313" key="1">
    <source>
        <dbReference type="EMBL" id="MFD1428451.1"/>
    </source>
</evidence>